<evidence type="ECO:0000259" key="1">
    <source>
        <dbReference type="Pfam" id="PF13577"/>
    </source>
</evidence>
<comment type="caution">
    <text evidence="2">The sequence shown here is derived from an EMBL/GenBank/DDBJ whole genome shotgun (WGS) entry which is preliminary data.</text>
</comment>
<dbReference type="InterPro" id="IPR037401">
    <property type="entry name" value="SnoaL-like"/>
</dbReference>
<protein>
    <recommendedName>
        <fullName evidence="1">SnoaL-like domain-containing protein</fullName>
    </recommendedName>
</protein>
<name>A0A2W5NR16_9SPHN</name>
<dbReference type="AlphaFoldDB" id="A0A2W5NR16"/>
<proteinExistence type="predicted"/>
<accession>A0A2W5NR16</accession>
<feature type="domain" description="SnoaL-like" evidence="1">
    <location>
        <begin position="8"/>
        <end position="142"/>
    </location>
</feature>
<dbReference type="Pfam" id="PF13577">
    <property type="entry name" value="SnoaL_4"/>
    <property type="match status" value="1"/>
</dbReference>
<dbReference type="Proteomes" id="UP000249082">
    <property type="component" value="Unassembled WGS sequence"/>
</dbReference>
<dbReference type="SUPFAM" id="SSF54427">
    <property type="entry name" value="NTF2-like"/>
    <property type="match status" value="1"/>
</dbReference>
<sequence>MAKFTPQQAADVLAIKQVVYEWGDELDIHNGLEMRKADVLAEDVSYNVGGAWRDGLAAVEEFYNGRAEAMRAGAGLMTMRHIITSLRVSFEDADHAKVGYLLVFFAALGDGPFDTYCDPLAVADVKMECRRDTDGEWRISRFDSGQIFKRG</sequence>
<evidence type="ECO:0000313" key="2">
    <source>
        <dbReference type="EMBL" id="PZQ55856.1"/>
    </source>
</evidence>
<dbReference type="EMBL" id="QFPX01000005">
    <property type="protein sequence ID" value="PZQ55856.1"/>
    <property type="molecule type" value="Genomic_DNA"/>
</dbReference>
<dbReference type="InterPro" id="IPR032710">
    <property type="entry name" value="NTF2-like_dom_sf"/>
</dbReference>
<reference evidence="2 3" key="1">
    <citation type="submission" date="2017-08" db="EMBL/GenBank/DDBJ databases">
        <title>Infants hospitalized years apart are colonized by the same room-sourced microbial strains.</title>
        <authorList>
            <person name="Brooks B."/>
            <person name="Olm M.R."/>
            <person name="Firek B.A."/>
            <person name="Baker R."/>
            <person name="Thomas B.C."/>
            <person name="Morowitz M.J."/>
            <person name="Banfield J.F."/>
        </authorList>
    </citation>
    <scope>NUCLEOTIDE SEQUENCE [LARGE SCALE GENOMIC DNA]</scope>
    <source>
        <strain evidence="2">S2_005_002_R2_33</strain>
    </source>
</reference>
<dbReference type="Gene3D" id="3.10.450.50">
    <property type="match status" value="1"/>
</dbReference>
<evidence type="ECO:0000313" key="3">
    <source>
        <dbReference type="Proteomes" id="UP000249082"/>
    </source>
</evidence>
<gene>
    <name evidence="2" type="ORF">DI555_07535</name>
</gene>
<organism evidence="2 3">
    <name type="scientific">Novosphingobium pentaromativorans</name>
    <dbReference type="NCBI Taxonomy" id="205844"/>
    <lineage>
        <taxon>Bacteria</taxon>
        <taxon>Pseudomonadati</taxon>
        <taxon>Pseudomonadota</taxon>
        <taxon>Alphaproteobacteria</taxon>
        <taxon>Sphingomonadales</taxon>
        <taxon>Sphingomonadaceae</taxon>
        <taxon>Novosphingobium</taxon>
    </lineage>
</organism>